<dbReference type="Pfam" id="PF13889">
    <property type="entry name" value="Chromosome_seg"/>
    <property type="match status" value="1"/>
</dbReference>
<gene>
    <name evidence="3" type="ORF">XAT740_LOCUS20540</name>
</gene>
<dbReference type="PANTHER" id="PTHR13199">
    <property type="entry name" value="GH03947P"/>
    <property type="match status" value="1"/>
</dbReference>
<evidence type="ECO:0000256" key="1">
    <source>
        <dbReference type="SAM" id="MobiDB-lite"/>
    </source>
</evidence>
<feature type="domain" description="Atos-like C-terminal" evidence="2">
    <location>
        <begin position="76"/>
        <end position="133"/>
    </location>
</feature>
<dbReference type="AlphaFoldDB" id="A0A814S4U7"/>
<dbReference type="PANTHER" id="PTHR13199:SF11">
    <property type="entry name" value="PROTEIN ATOSSA"/>
    <property type="match status" value="1"/>
</dbReference>
<proteinExistence type="predicted"/>
<protein>
    <recommendedName>
        <fullName evidence="2">Atos-like C-terminal domain-containing protein</fullName>
    </recommendedName>
</protein>
<feature type="non-terminal residue" evidence="3">
    <location>
        <position position="1"/>
    </location>
</feature>
<dbReference type="Proteomes" id="UP000663828">
    <property type="component" value="Unassembled WGS sequence"/>
</dbReference>
<accession>A0A814S4U7</accession>
<organism evidence="3 4">
    <name type="scientific">Adineta ricciae</name>
    <name type="common">Rotifer</name>
    <dbReference type="NCBI Taxonomy" id="249248"/>
    <lineage>
        <taxon>Eukaryota</taxon>
        <taxon>Metazoa</taxon>
        <taxon>Spiralia</taxon>
        <taxon>Gnathifera</taxon>
        <taxon>Rotifera</taxon>
        <taxon>Eurotatoria</taxon>
        <taxon>Bdelloidea</taxon>
        <taxon>Adinetida</taxon>
        <taxon>Adinetidae</taxon>
        <taxon>Adineta</taxon>
    </lineage>
</organism>
<dbReference type="InterPro" id="IPR033473">
    <property type="entry name" value="Atos-like_C"/>
</dbReference>
<dbReference type="InterPro" id="IPR051506">
    <property type="entry name" value="ATOS_Transcription_Regulators"/>
</dbReference>
<feature type="region of interest" description="Disordered" evidence="1">
    <location>
        <begin position="54"/>
        <end position="73"/>
    </location>
</feature>
<comment type="caution">
    <text evidence="3">The sequence shown here is derived from an EMBL/GenBank/DDBJ whole genome shotgun (WGS) entry which is preliminary data.</text>
</comment>
<reference evidence="3" key="1">
    <citation type="submission" date="2021-02" db="EMBL/GenBank/DDBJ databases">
        <authorList>
            <person name="Nowell W R."/>
        </authorList>
    </citation>
    <scope>NUCLEOTIDE SEQUENCE</scope>
</reference>
<evidence type="ECO:0000313" key="3">
    <source>
        <dbReference type="EMBL" id="CAF1143249.1"/>
    </source>
</evidence>
<keyword evidence="4" id="KW-1185">Reference proteome</keyword>
<evidence type="ECO:0000313" key="4">
    <source>
        <dbReference type="Proteomes" id="UP000663828"/>
    </source>
</evidence>
<sequence length="135" mass="15242">KRGYHTPTKGTITLALLNPNGTAVHLFLILYDLSDMPPDHRTFIRQRIVLMPENTGDDTKTDQTSSSSSSSSKGSLRYLAHIRFVTSQTGKLYMHSDIRLIFARNKLDYDDRTAGGKAQLVTLTDIPTPKYWSRK</sequence>
<name>A0A814S4U7_ADIRI</name>
<dbReference type="EMBL" id="CAJNOR010001439">
    <property type="protein sequence ID" value="CAF1143249.1"/>
    <property type="molecule type" value="Genomic_DNA"/>
</dbReference>
<evidence type="ECO:0000259" key="2">
    <source>
        <dbReference type="Pfam" id="PF13889"/>
    </source>
</evidence>